<proteinExistence type="predicted"/>
<dbReference type="GO" id="GO:0006313">
    <property type="term" value="P:DNA transposition"/>
    <property type="evidence" value="ECO:0007669"/>
    <property type="project" value="InterPro"/>
</dbReference>
<dbReference type="EMBL" id="MLJW01000520">
    <property type="protein sequence ID" value="OIQ85804.1"/>
    <property type="molecule type" value="Genomic_DNA"/>
</dbReference>
<gene>
    <name evidence="1" type="ORF">GALL_323530</name>
</gene>
<dbReference type="Pfam" id="PF01527">
    <property type="entry name" value="HTH_Tnp_1"/>
    <property type="match status" value="1"/>
</dbReference>
<evidence type="ECO:0000313" key="1">
    <source>
        <dbReference type="EMBL" id="OIQ85804.1"/>
    </source>
</evidence>
<organism evidence="1">
    <name type="scientific">mine drainage metagenome</name>
    <dbReference type="NCBI Taxonomy" id="410659"/>
    <lineage>
        <taxon>unclassified sequences</taxon>
        <taxon>metagenomes</taxon>
        <taxon>ecological metagenomes</taxon>
    </lineage>
</organism>
<dbReference type="InterPro" id="IPR002514">
    <property type="entry name" value="Transposase_8"/>
</dbReference>
<dbReference type="SUPFAM" id="SSF46689">
    <property type="entry name" value="Homeodomain-like"/>
    <property type="match status" value="1"/>
</dbReference>
<name>A0A1J5R1G9_9ZZZZ</name>
<dbReference type="InterPro" id="IPR036388">
    <property type="entry name" value="WH-like_DNA-bd_sf"/>
</dbReference>
<sequence length="106" mass="11854">MSVSRRKFTTEYKVQAAHRVIDSGRTVTEVARELGLVEVTLGNWVRAERLRMQAVEGSDVEPLSGAERVELMRLRKHVGELEKDLAFLGKAAAYFASNPPKQSGLR</sequence>
<dbReference type="InterPro" id="IPR009057">
    <property type="entry name" value="Homeodomain-like_sf"/>
</dbReference>
<dbReference type="AlphaFoldDB" id="A0A1J5R1G9"/>
<protein>
    <submittedName>
        <fullName evidence="1">Transposase</fullName>
    </submittedName>
</protein>
<accession>A0A1J5R1G9</accession>
<dbReference type="GO" id="GO:0003677">
    <property type="term" value="F:DNA binding"/>
    <property type="evidence" value="ECO:0007669"/>
    <property type="project" value="InterPro"/>
</dbReference>
<reference evidence="1" key="1">
    <citation type="submission" date="2016-10" db="EMBL/GenBank/DDBJ databases">
        <title>Sequence of Gallionella enrichment culture.</title>
        <authorList>
            <person name="Poehlein A."/>
            <person name="Muehling M."/>
            <person name="Daniel R."/>
        </authorList>
    </citation>
    <scope>NUCLEOTIDE SEQUENCE</scope>
</reference>
<dbReference type="Gene3D" id="1.10.10.10">
    <property type="entry name" value="Winged helix-like DNA-binding domain superfamily/Winged helix DNA-binding domain"/>
    <property type="match status" value="1"/>
</dbReference>
<comment type="caution">
    <text evidence="1">The sequence shown here is derived from an EMBL/GenBank/DDBJ whole genome shotgun (WGS) entry which is preliminary data.</text>
</comment>
<dbReference type="GO" id="GO:0004803">
    <property type="term" value="F:transposase activity"/>
    <property type="evidence" value="ECO:0007669"/>
    <property type="project" value="InterPro"/>
</dbReference>